<dbReference type="PANTHER" id="PTHR42939">
    <property type="entry name" value="ABC TRANSPORTER ATP-BINDING PROTEIN ALBC-RELATED"/>
    <property type="match status" value="1"/>
</dbReference>
<evidence type="ECO:0000259" key="5">
    <source>
        <dbReference type="PROSITE" id="PS50893"/>
    </source>
</evidence>
<dbReference type="InterPro" id="IPR051782">
    <property type="entry name" value="ABC_Transporter_VariousFunc"/>
</dbReference>
<sequence length="314" mass="34476">MTSISAEALHIEGVTKPYGSRRTPLLALDNVSLRVPRGQLFGLIGHNGAGKSTLFKLVLGLITPSLGRIQVNGCAVNGPDFRTTRRALGYLPENLVLYDNLTGLETLRFFARLKGAPQTQCAALLDRVGLTRAGGRAVREYSKGMRQRLGFAQALLGDPQLLLLDEPTTGLDPSAIRDFYDQLDLLRSQGVTLVISSHILAELQQRVDALAMLSNGRVCAQGTVQALRERSRMPLVFQLRAAPTWLQTLTTELPGQLAGAEIALQQREPGLLELRCPREHKMRVLAWLANAELSDLQIHEPSLEDVYFGLREAP</sequence>
<dbReference type="GO" id="GO:0016887">
    <property type="term" value="F:ATP hydrolysis activity"/>
    <property type="evidence" value="ECO:0007669"/>
    <property type="project" value="InterPro"/>
</dbReference>
<keyword evidence="2" id="KW-1003">Cell membrane</keyword>
<dbReference type="InterPro" id="IPR003593">
    <property type="entry name" value="AAA+_ATPase"/>
</dbReference>
<dbReference type="PROSITE" id="PS50893">
    <property type="entry name" value="ABC_TRANSPORTER_2"/>
    <property type="match status" value="1"/>
</dbReference>
<keyword evidence="2" id="KW-0472">Membrane</keyword>
<keyword evidence="7" id="KW-1185">Reference proteome</keyword>
<dbReference type="AlphaFoldDB" id="A0A7Y8KZ74"/>
<dbReference type="Pfam" id="PF00005">
    <property type="entry name" value="ABC_tran"/>
    <property type="match status" value="1"/>
</dbReference>
<dbReference type="PROSITE" id="PS00211">
    <property type="entry name" value="ABC_TRANSPORTER_1"/>
    <property type="match status" value="1"/>
</dbReference>
<keyword evidence="1" id="KW-0813">Transport</keyword>
<gene>
    <name evidence="6" type="ORF">F3K02_25185</name>
</gene>
<dbReference type="SUPFAM" id="SSF52540">
    <property type="entry name" value="P-loop containing nucleoside triphosphate hydrolases"/>
    <property type="match status" value="1"/>
</dbReference>
<evidence type="ECO:0000256" key="4">
    <source>
        <dbReference type="ARBA" id="ARBA00022840"/>
    </source>
</evidence>
<evidence type="ECO:0000256" key="3">
    <source>
        <dbReference type="ARBA" id="ARBA00022741"/>
    </source>
</evidence>
<comment type="caution">
    <text evidence="6">The sequence shown here is derived from an EMBL/GenBank/DDBJ whole genome shotgun (WGS) entry which is preliminary data.</text>
</comment>
<dbReference type="InterPro" id="IPR027417">
    <property type="entry name" value="P-loop_NTPase"/>
</dbReference>
<evidence type="ECO:0000313" key="6">
    <source>
        <dbReference type="EMBL" id="NWF48525.1"/>
    </source>
</evidence>
<proteinExistence type="predicted"/>
<protein>
    <submittedName>
        <fullName evidence="6">ABC transporter ATP-binding protein</fullName>
    </submittedName>
</protein>
<organism evidence="6 7">
    <name type="scientific">Hydrogenophaga aromaticivorans</name>
    <dbReference type="NCBI Taxonomy" id="2610898"/>
    <lineage>
        <taxon>Bacteria</taxon>
        <taxon>Pseudomonadati</taxon>
        <taxon>Pseudomonadota</taxon>
        <taxon>Betaproteobacteria</taxon>
        <taxon>Burkholderiales</taxon>
        <taxon>Comamonadaceae</taxon>
        <taxon>Hydrogenophaga</taxon>
    </lineage>
</organism>
<dbReference type="InterPro" id="IPR017871">
    <property type="entry name" value="ABC_transporter-like_CS"/>
</dbReference>
<reference evidence="6 7" key="1">
    <citation type="submission" date="2019-09" db="EMBL/GenBank/DDBJ databases">
        <title>Hydrogenophaga aromatica sp. nov., isolated from a para-xylene-degrading enrichment culture.</title>
        <authorList>
            <person name="Tancsics A."/>
            <person name="Banerjee S."/>
        </authorList>
    </citation>
    <scope>NUCLEOTIDE SEQUENCE [LARGE SCALE GENOMIC DNA]</scope>
    <source>
        <strain evidence="6 7">D2P1</strain>
    </source>
</reference>
<keyword evidence="3" id="KW-0547">Nucleotide-binding</keyword>
<evidence type="ECO:0000313" key="7">
    <source>
        <dbReference type="Proteomes" id="UP000545507"/>
    </source>
</evidence>
<dbReference type="InterPro" id="IPR003439">
    <property type="entry name" value="ABC_transporter-like_ATP-bd"/>
</dbReference>
<dbReference type="SMART" id="SM00382">
    <property type="entry name" value="AAA"/>
    <property type="match status" value="1"/>
</dbReference>
<dbReference type="Gene3D" id="3.40.50.300">
    <property type="entry name" value="P-loop containing nucleotide triphosphate hydrolases"/>
    <property type="match status" value="1"/>
</dbReference>
<evidence type="ECO:0000256" key="2">
    <source>
        <dbReference type="ARBA" id="ARBA00022475"/>
    </source>
</evidence>
<feature type="domain" description="ABC transporter" evidence="5">
    <location>
        <begin position="9"/>
        <end position="240"/>
    </location>
</feature>
<accession>A0A7Y8KZ74</accession>
<dbReference type="CDD" id="cd03230">
    <property type="entry name" value="ABC_DR_subfamily_A"/>
    <property type="match status" value="1"/>
</dbReference>
<dbReference type="RefSeq" id="WP_177139209.1">
    <property type="nucleotide sequence ID" value="NZ_VYGV01000027.1"/>
</dbReference>
<dbReference type="Proteomes" id="UP000545507">
    <property type="component" value="Unassembled WGS sequence"/>
</dbReference>
<dbReference type="GO" id="GO:0005524">
    <property type="term" value="F:ATP binding"/>
    <property type="evidence" value="ECO:0007669"/>
    <property type="project" value="UniProtKB-KW"/>
</dbReference>
<dbReference type="EMBL" id="VYGV01000027">
    <property type="protein sequence ID" value="NWF48525.1"/>
    <property type="molecule type" value="Genomic_DNA"/>
</dbReference>
<evidence type="ECO:0000256" key="1">
    <source>
        <dbReference type="ARBA" id="ARBA00022448"/>
    </source>
</evidence>
<keyword evidence="4 6" id="KW-0067">ATP-binding</keyword>
<name>A0A7Y8KZ74_9BURK</name>
<dbReference type="PANTHER" id="PTHR42939:SF1">
    <property type="entry name" value="ABC TRANSPORTER ATP-BINDING PROTEIN ALBC-RELATED"/>
    <property type="match status" value="1"/>
</dbReference>